<keyword evidence="2" id="KW-0732">Signal</keyword>
<reference evidence="3" key="1">
    <citation type="journal article" date="2021" name="Front. Microbiol.">
        <title>Comprehensive Comparative Genomics and Phenotyping of Methylobacterium Species.</title>
        <authorList>
            <person name="Alessa O."/>
            <person name="Ogura Y."/>
            <person name="Fujitani Y."/>
            <person name="Takami H."/>
            <person name="Hayashi T."/>
            <person name="Sahin N."/>
            <person name="Tani A."/>
        </authorList>
    </citation>
    <scope>NUCLEOTIDE SEQUENCE</scope>
    <source>
        <strain evidence="3">DSM 17168</strain>
    </source>
</reference>
<sequence length="118" mass="12464">MRAPLVLAGCLLAPALAAAQPAPAVCPVVGLRLEEEIAKAPQLREPANEQTVRDLRTLRDAGIVLDAFGYPAECARVAAILRELLDNPRKAIGQGGDTDEDKAEAIEEARSPKAGTKK</sequence>
<comment type="caution">
    <text evidence="3">The sequence shown here is derived from an EMBL/GenBank/DDBJ whole genome shotgun (WGS) entry which is preliminary data.</text>
</comment>
<reference evidence="3" key="2">
    <citation type="submission" date="2021-08" db="EMBL/GenBank/DDBJ databases">
        <authorList>
            <person name="Tani A."/>
            <person name="Ola A."/>
            <person name="Ogura Y."/>
            <person name="Katsura K."/>
            <person name="Hayashi T."/>
        </authorList>
    </citation>
    <scope>NUCLEOTIDE SEQUENCE</scope>
    <source>
        <strain evidence="3">DSM 17168</strain>
    </source>
</reference>
<evidence type="ECO:0000313" key="4">
    <source>
        <dbReference type="Proteomes" id="UP001055153"/>
    </source>
</evidence>
<accession>A0ABQ4SG84</accession>
<protein>
    <recommendedName>
        <fullName evidence="5">Photosystem reaction center subunit H</fullName>
    </recommendedName>
</protein>
<dbReference type="Proteomes" id="UP001055153">
    <property type="component" value="Unassembled WGS sequence"/>
</dbReference>
<gene>
    <name evidence="3" type="ORF">GMJLKIPL_3338</name>
</gene>
<proteinExistence type="predicted"/>
<evidence type="ECO:0000256" key="2">
    <source>
        <dbReference type="SAM" id="SignalP"/>
    </source>
</evidence>
<evidence type="ECO:0000313" key="3">
    <source>
        <dbReference type="EMBL" id="GJE01408.1"/>
    </source>
</evidence>
<feature type="region of interest" description="Disordered" evidence="1">
    <location>
        <begin position="89"/>
        <end position="118"/>
    </location>
</feature>
<dbReference type="RefSeq" id="WP_238236309.1">
    <property type="nucleotide sequence ID" value="NZ_BPQQ01000037.1"/>
</dbReference>
<dbReference type="EMBL" id="BPQQ01000037">
    <property type="protein sequence ID" value="GJE01408.1"/>
    <property type="molecule type" value="Genomic_DNA"/>
</dbReference>
<feature type="signal peptide" evidence="2">
    <location>
        <begin position="1"/>
        <end position="19"/>
    </location>
</feature>
<evidence type="ECO:0000256" key="1">
    <source>
        <dbReference type="SAM" id="MobiDB-lite"/>
    </source>
</evidence>
<organism evidence="3 4">
    <name type="scientific">Methylobacterium isbiliense</name>
    <dbReference type="NCBI Taxonomy" id="315478"/>
    <lineage>
        <taxon>Bacteria</taxon>
        <taxon>Pseudomonadati</taxon>
        <taxon>Pseudomonadota</taxon>
        <taxon>Alphaproteobacteria</taxon>
        <taxon>Hyphomicrobiales</taxon>
        <taxon>Methylobacteriaceae</taxon>
        <taxon>Methylobacterium</taxon>
    </lineage>
</organism>
<feature type="chain" id="PRO_5045041276" description="Photosystem reaction center subunit H" evidence="2">
    <location>
        <begin position="20"/>
        <end position="118"/>
    </location>
</feature>
<keyword evidence="4" id="KW-1185">Reference proteome</keyword>
<name>A0ABQ4SG84_9HYPH</name>
<evidence type="ECO:0008006" key="5">
    <source>
        <dbReference type="Google" id="ProtNLM"/>
    </source>
</evidence>